<dbReference type="InterPro" id="IPR023621">
    <property type="entry name" value="Ribosomal_eL31_dom_sf"/>
</dbReference>
<evidence type="ECO:0000256" key="4">
    <source>
        <dbReference type="ARBA" id="ARBA00035230"/>
    </source>
</evidence>
<dbReference type="Proteomes" id="UP000070263">
    <property type="component" value="Unassembled WGS sequence"/>
</dbReference>
<comment type="caution">
    <text evidence="6">The sequence shown here is derived from an EMBL/GenBank/DDBJ whole genome shotgun (WGS) entry which is preliminary data.</text>
</comment>
<dbReference type="Gene3D" id="3.10.440.10">
    <property type="match status" value="1"/>
</dbReference>
<evidence type="ECO:0000313" key="7">
    <source>
        <dbReference type="Proteomes" id="UP000070263"/>
    </source>
</evidence>
<dbReference type="PANTHER" id="PTHR10956">
    <property type="entry name" value="60S RIBOSOMAL PROTEIN L31"/>
    <property type="match status" value="1"/>
</dbReference>
<dbReference type="PANTHER" id="PTHR10956:SF0">
    <property type="entry name" value="60S RIBOSOMAL PROTEIN L31"/>
    <property type="match status" value="1"/>
</dbReference>
<organism evidence="6 7">
    <name type="scientific">candidate division MSBL1 archaeon SCGC-AAA382A20</name>
    <dbReference type="NCBI Taxonomy" id="1698280"/>
    <lineage>
        <taxon>Archaea</taxon>
        <taxon>Methanobacteriati</taxon>
        <taxon>Methanobacteriota</taxon>
        <taxon>candidate division MSBL1</taxon>
    </lineage>
</organism>
<dbReference type="SUPFAM" id="SSF54575">
    <property type="entry name" value="Ribosomal protein L31e"/>
    <property type="match status" value="1"/>
</dbReference>
<dbReference type="PROSITE" id="PS01144">
    <property type="entry name" value="RIBOSOMAL_L31E"/>
    <property type="match status" value="1"/>
</dbReference>
<evidence type="ECO:0000256" key="3">
    <source>
        <dbReference type="ARBA" id="ARBA00023274"/>
    </source>
</evidence>
<keyword evidence="2 5" id="KW-0689">Ribosomal protein</keyword>
<dbReference type="InterPro" id="IPR020052">
    <property type="entry name" value="Ribosomal_eL31_CS"/>
</dbReference>
<dbReference type="AlphaFoldDB" id="A0A133VKF4"/>
<sequence length="83" mass="9658">MEEEQVFTISLSDARKTQRHKRSAGAIKLIKEFLKKHLKVNEVKIDSSLNREIWRRGAENPPNKIKVRATKLNEETAEALFLE</sequence>
<comment type="similarity">
    <text evidence="1 5">Belongs to the eukaryotic ribosomal protein eL31 family.</text>
</comment>
<dbReference type="SMART" id="SM01380">
    <property type="entry name" value="Ribosomal_L31e"/>
    <property type="match status" value="1"/>
</dbReference>
<dbReference type="EMBL" id="LHYE01000024">
    <property type="protein sequence ID" value="KXB06907.1"/>
    <property type="molecule type" value="Genomic_DNA"/>
</dbReference>
<dbReference type="GO" id="GO:0022625">
    <property type="term" value="C:cytosolic large ribosomal subunit"/>
    <property type="evidence" value="ECO:0007669"/>
    <property type="project" value="TreeGrafter"/>
</dbReference>
<evidence type="ECO:0000256" key="1">
    <source>
        <dbReference type="ARBA" id="ARBA00010808"/>
    </source>
</evidence>
<proteinExistence type="inferred from homology"/>
<dbReference type="Pfam" id="PF01198">
    <property type="entry name" value="Ribosomal_L31e"/>
    <property type="match status" value="1"/>
</dbReference>
<keyword evidence="3 5" id="KW-0687">Ribonucleoprotein</keyword>
<dbReference type="CDD" id="cd00463">
    <property type="entry name" value="Ribosomal_L31e"/>
    <property type="match status" value="1"/>
</dbReference>
<evidence type="ECO:0000313" key="6">
    <source>
        <dbReference type="EMBL" id="KXB06907.1"/>
    </source>
</evidence>
<dbReference type="GO" id="GO:0002181">
    <property type="term" value="P:cytoplasmic translation"/>
    <property type="evidence" value="ECO:0007669"/>
    <property type="project" value="TreeGrafter"/>
</dbReference>
<protein>
    <recommendedName>
        <fullName evidence="4 5">Large ribosomal subunit protein eL31</fullName>
    </recommendedName>
</protein>
<keyword evidence="7" id="KW-1185">Reference proteome</keyword>
<name>A0A133VKF4_9EURY</name>
<evidence type="ECO:0000256" key="2">
    <source>
        <dbReference type="ARBA" id="ARBA00022980"/>
    </source>
</evidence>
<reference evidence="6 7" key="1">
    <citation type="journal article" date="2016" name="Sci. Rep.">
        <title>Metabolic traits of an uncultured archaeal lineage -MSBL1- from brine pools of the Red Sea.</title>
        <authorList>
            <person name="Mwirichia R."/>
            <person name="Alam I."/>
            <person name="Rashid M."/>
            <person name="Vinu M."/>
            <person name="Ba-Alawi W."/>
            <person name="Anthony Kamau A."/>
            <person name="Kamanda Ngugi D."/>
            <person name="Goker M."/>
            <person name="Klenk H.P."/>
            <person name="Bajic V."/>
            <person name="Stingl U."/>
        </authorList>
    </citation>
    <scope>NUCLEOTIDE SEQUENCE [LARGE SCALE GENOMIC DNA]</scope>
    <source>
        <strain evidence="6">SCGC-AAA382A20</strain>
    </source>
</reference>
<dbReference type="InterPro" id="IPR000054">
    <property type="entry name" value="Ribosomal_eL31"/>
</dbReference>
<gene>
    <name evidence="5" type="primary">rpl31e</name>
    <name evidence="6" type="ORF">AKJ51_02505</name>
</gene>
<dbReference type="GO" id="GO:0003735">
    <property type="term" value="F:structural constituent of ribosome"/>
    <property type="evidence" value="ECO:0007669"/>
    <property type="project" value="InterPro"/>
</dbReference>
<evidence type="ECO:0000256" key="5">
    <source>
        <dbReference type="HAMAP-Rule" id="MF_00410"/>
    </source>
</evidence>
<dbReference type="HAMAP" id="MF_00410">
    <property type="entry name" value="Ribosomal_eL31"/>
    <property type="match status" value="1"/>
</dbReference>
<accession>A0A133VKF4</accession>
<dbReference type="NCBIfam" id="NF002258">
    <property type="entry name" value="PRK01192.1-1"/>
    <property type="match status" value="1"/>
</dbReference>